<dbReference type="EMBL" id="LNRQ01000008">
    <property type="protein sequence ID" value="KZM85877.1"/>
    <property type="molecule type" value="Genomic_DNA"/>
</dbReference>
<protein>
    <submittedName>
        <fullName evidence="2">Uncharacterized protein</fullName>
    </submittedName>
</protein>
<organism evidence="2">
    <name type="scientific">Daucus carota subsp. sativus</name>
    <name type="common">Carrot</name>
    <dbReference type="NCBI Taxonomy" id="79200"/>
    <lineage>
        <taxon>Eukaryota</taxon>
        <taxon>Viridiplantae</taxon>
        <taxon>Streptophyta</taxon>
        <taxon>Embryophyta</taxon>
        <taxon>Tracheophyta</taxon>
        <taxon>Spermatophyta</taxon>
        <taxon>Magnoliopsida</taxon>
        <taxon>eudicotyledons</taxon>
        <taxon>Gunneridae</taxon>
        <taxon>Pentapetalae</taxon>
        <taxon>asterids</taxon>
        <taxon>campanulids</taxon>
        <taxon>Apiales</taxon>
        <taxon>Apiaceae</taxon>
        <taxon>Apioideae</taxon>
        <taxon>Scandiceae</taxon>
        <taxon>Daucinae</taxon>
        <taxon>Daucus</taxon>
        <taxon>Daucus sect. Daucus</taxon>
    </lineage>
</organism>
<keyword evidence="4" id="KW-1185">Reference proteome</keyword>
<reference evidence="2" key="1">
    <citation type="journal article" date="2016" name="Nat. Genet.">
        <title>A high-quality carrot genome assembly provides new insights into carotenoid accumulation and asterid genome evolution.</title>
        <authorList>
            <person name="Iorizzo M."/>
            <person name="Ellison S."/>
            <person name="Senalik D."/>
            <person name="Zeng P."/>
            <person name="Satapoomin P."/>
            <person name="Huang J."/>
            <person name="Bowman M."/>
            <person name="Iovene M."/>
            <person name="Sanseverino W."/>
            <person name="Cavagnaro P."/>
            <person name="Yildiz M."/>
            <person name="Macko-Podgorni A."/>
            <person name="Moranska E."/>
            <person name="Grzebelus E."/>
            <person name="Grzebelus D."/>
            <person name="Ashrafi H."/>
            <person name="Zheng Z."/>
            <person name="Cheng S."/>
            <person name="Spooner D."/>
            <person name="Van Deynze A."/>
            <person name="Simon P."/>
        </authorList>
    </citation>
    <scope>NUCLEOTIDE SEQUENCE [LARGE SCALE GENOMIC DNA]</scope>
    <source>
        <tissue evidence="2">Leaf</tissue>
    </source>
</reference>
<evidence type="ECO:0000313" key="2">
    <source>
        <dbReference type="EMBL" id="KZM85877.1"/>
    </source>
</evidence>
<feature type="compositionally biased region" description="Low complexity" evidence="1">
    <location>
        <begin position="23"/>
        <end position="37"/>
    </location>
</feature>
<evidence type="ECO:0000256" key="1">
    <source>
        <dbReference type="SAM" id="MobiDB-lite"/>
    </source>
</evidence>
<gene>
    <name evidence="2" type="ORF">DCAR_026701</name>
    <name evidence="3" type="ORF">DCAR_0832916</name>
</gene>
<dbReference type="EMBL" id="CP093350">
    <property type="protein sequence ID" value="WOH13406.1"/>
    <property type="molecule type" value="Genomic_DNA"/>
</dbReference>
<proteinExistence type="predicted"/>
<dbReference type="Proteomes" id="UP000077755">
    <property type="component" value="Chromosome 8"/>
</dbReference>
<feature type="region of interest" description="Disordered" evidence="1">
    <location>
        <begin position="1"/>
        <end position="44"/>
    </location>
</feature>
<sequence>MEISGGGKLISADSQTIIHEDSVSPSSASATTSTCPPHDYEGLDTSLKLGLNY</sequence>
<dbReference type="Gramene" id="KZM85877">
    <property type="protein sequence ID" value="KZM85877"/>
    <property type="gene ID" value="DCAR_026701"/>
</dbReference>
<name>A0A175YRA2_DAUCS</name>
<evidence type="ECO:0000313" key="3">
    <source>
        <dbReference type="EMBL" id="WOH13406.1"/>
    </source>
</evidence>
<reference evidence="3" key="2">
    <citation type="submission" date="2022-03" db="EMBL/GenBank/DDBJ databases">
        <title>Draft title - Genomic analysis of global carrot germplasm unveils the trajectory of domestication and the origin of high carotenoid orange carrot.</title>
        <authorList>
            <person name="Iorizzo M."/>
            <person name="Ellison S."/>
            <person name="Senalik D."/>
            <person name="Macko-Podgorni A."/>
            <person name="Grzebelus D."/>
            <person name="Bostan H."/>
            <person name="Rolling W."/>
            <person name="Curaba J."/>
            <person name="Simon P."/>
        </authorList>
    </citation>
    <scope>NUCLEOTIDE SEQUENCE</scope>
    <source>
        <tissue evidence="3">Leaf</tissue>
    </source>
</reference>
<dbReference type="AlphaFoldDB" id="A0A175YRA2"/>
<accession>A0A175YRA2</accession>
<evidence type="ECO:0000313" key="4">
    <source>
        <dbReference type="Proteomes" id="UP000077755"/>
    </source>
</evidence>